<gene>
    <name evidence="3" type="ORF">BEMITA_LOCUS4912</name>
</gene>
<dbReference type="GO" id="GO:0005737">
    <property type="term" value="C:cytoplasm"/>
    <property type="evidence" value="ECO:0007669"/>
    <property type="project" value="TreeGrafter"/>
</dbReference>
<feature type="compositionally biased region" description="Basic and acidic residues" evidence="2">
    <location>
        <begin position="1"/>
        <end position="13"/>
    </location>
</feature>
<name>A0A9P0A3R2_BEMTA</name>
<protein>
    <recommendedName>
        <fullName evidence="5">Coiled-coil domain-containing protein 40</fullName>
    </recommendedName>
</protein>
<dbReference type="AlphaFoldDB" id="A0A9P0A3R2"/>
<dbReference type="Proteomes" id="UP001152759">
    <property type="component" value="Chromosome 2"/>
</dbReference>
<evidence type="ECO:0008006" key="5">
    <source>
        <dbReference type="Google" id="ProtNLM"/>
    </source>
</evidence>
<proteinExistence type="predicted"/>
<evidence type="ECO:0000256" key="1">
    <source>
        <dbReference type="SAM" id="Coils"/>
    </source>
</evidence>
<feature type="compositionally biased region" description="Polar residues" evidence="2">
    <location>
        <begin position="18"/>
        <end position="33"/>
    </location>
</feature>
<feature type="region of interest" description="Disordered" evidence="2">
    <location>
        <begin position="1"/>
        <end position="35"/>
    </location>
</feature>
<reference evidence="3" key="1">
    <citation type="submission" date="2021-12" db="EMBL/GenBank/DDBJ databases">
        <authorList>
            <person name="King R."/>
        </authorList>
    </citation>
    <scope>NUCLEOTIDE SEQUENCE</scope>
</reference>
<dbReference type="GO" id="GO:0035082">
    <property type="term" value="P:axoneme assembly"/>
    <property type="evidence" value="ECO:0007669"/>
    <property type="project" value="InterPro"/>
</dbReference>
<feature type="coiled-coil region" evidence="1">
    <location>
        <begin position="521"/>
        <end position="548"/>
    </location>
</feature>
<keyword evidence="1" id="KW-0175">Coiled coil</keyword>
<organism evidence="3 4">
    <name type="scientific">Bemisia tabaci</name>
    <name type="common">Sweetpotato whitefly</name>
    <name type="synonym">Aleurodes tabaci</name>
    <dbReference type="NCBI Taxonomy" id="7038"/>
    <lineage>
        <taxon>Eukaryota</taxon>
        <taxon>Metazoa</taxon>
        <taxon>Ecdysozoa</taxon>
        <taxon>Arthropoda</taxon>
        <taxon>Hexapoda</taxon>
        <taxon>Insecta</taxon>
        <taxon>Pterygota</taxon>
        <taxon>Neoptera</taxon>
        <taxon>Paraneoptera</taxon>
        <taxon>Hemiptera</taxon>
        <taxon>Sternorrhyncha</taxon>
        <taxon>Aleyrodoidea</taxon>
        <taxon>Aleyrodidae</taxon>
        <taxon>Aleyrodinae</taxon>
        <taxon>Bemisia</taxon>
    </lineage>
</organism>
<accession>A0A9P0A3R2</accession>
<feature type="coiled-coil region" evidence="1">
    <location>
        <begin position="659"/>
        <end position="739"/>
    </location>
</feature>
<keyword evidence="4" id="KW-1185">Reference proteome</keyword>
<evidence type="ECO:0000313" key="3">
    <source>
        <dbReference type="EMBL" id="CAH0385713.1"/>
    </source>
</evidence>
<evidence type="ECO:0000313" key="4">
    <source>
        <dbReference type="Proteomes" id="UP001152759"/>
    </source>
</evidence>
<evidence type="ECO:0000256" key="2">
    <source>
        <dbReference type="SAM" id="MobiDB-lite"/>
    </source>
</evidence>
<sequence>MSSDHKESSHSLDEMTDEPQTQIAQETLDSDSGSILDGVFSKDLSMDMSERLMTESEQLRLELLLQPEELDQLSKAHNHRRRQAGRLNSSLENEQNAAMDYSEQLRPSQDFLTLAPDNPLLARFQATLSQHLLRHNDKLKLEISELEGESKLRGKEAEEWGVKIVQKLHKKRQRFETTEDYRQFLGEKIKKRSRIEESVQAEKIKLKMLSEVLDQNVAEESSLKIDTVALKNFAQQLSDYEAQQTSELGVVQRVRQKTTKDINMFLHQKQKQDIIMFKIMEEILRLESAHKEMYQKAEIKKSELHEIRLEIAEGVADTEVVQTQNKRMLQFWNRMLIEIQLKNKTVAQVQAALRAAEGQFSGLHAQIDSYAKDSIKELKLSQELTQKHNKISEVFSKLQRETIELMESCQKRDSEFKNISGRNQAVRRNLEQVFSGKKSKKGLLLTCHQKIQRLKDVKFQLEEEILRLLQNKAVRNTSIVNLQKEILGISQKIRKQESYSAKLENDLRKITLEMEIEKGSLTLTRKALEEMRKDCESKESEFHQLETKLKKTKDGIKISSLRCEEQSKTLEILREYNKKTSGCLEEEKLKCLKSAITEMQKKTDCLKQSWLRKQNEIVHFAQERTRQVHQYNMLKKQVLILEQKNWKLNYHLEMNQNHKRKIERTIKRLLLRIENLNAESHKYNTQIQTFDAANHITHKEYSGELKDAEEEMLGLTKDIDDLETKKEEMSEDVLILEQEFLTWEKKCKMMTEARQKILEEQAAEGEIGTMKAEIHRMKVRYGQLLKAQEKLSQDMEMCITRRDGIIDNSIGRELRDTRTYLRHQLQRKVDDLRCRMKHLLMETKNLEKDCLATETKREELQKEWKAKQDQLTALKLTTSQMEDQLQEGQFHKQKNLELLVRKQYKGRLYAAIKANKYQLLFAHEASLQIELQRQITMNLDLVSVVECLLVDFPPLTNPINRILNVLRMTCL</sequence>
<dbReference type="EMBL" id="OU963863">
    <property type="protein sequence ID" value="CAH0385713.1"/>
    <property type="molecule type" value="Genomic_DNA"/>
</dbReference>
<dbReference type="InterPro" id="IPR037386">
    <property type="entry name" value="CCDC40"/>
</dbReference>
<feature type="coiled-coil region" evidence="1">
    <location>
        <begin position="822"/>
        <end position="877"/>
    </location>
</feature>
<dbReference type="PANTHER" id="PTHR16275">
    <property type="entry name" value="COILED-COIL DOMAIN-CONTAINING PROTEIN 40"/>
    <property type="match status" value="1"/>
</dbReference>
<dbReference type="PANTHER" id="PTHR16275:SF8">
    <property type="entry name" value="COILED-COIL DOMAIN-CONTAINING PROTEIN 40"/>
    <property type="match status" value="1"/>
</dbReference>